<sequence>MARNIRQRALEKIAAISAASSTTSFDKSDLERLCKAAPSHGKIRENGNGHGPGSSAGVGRVPMAIREFEVLIALCKAAPVVQTAQNAQKLARQLVLYLQESHCQVFAPSPFFRKVEPSPTEALSYNVTSALLLLGTNHDDVQQIVSDNIKAYLNASAGASESVYEPDSDGDPEAIEDAIRIATIAISLVGFMDGASAQANFWKTGGRLALIQRLRDLLSEPFLVAVETAFSTIRNCHSHEQHVKEWKRCLRHYSDVGRPLGAMLLQQSFMWLLVASTSLLVAEVDALREAHVLDILLSGDGLLRPVTARTGDADFRSVETYANVVIDQINYLESSEDFVRLDSSGQQRLAFGVKASAFISYLNCSRLNEDAADPDMLTNWLGDALADPVCMADEELATTVLKCMALLCKVSPSYAGTVSRLLSRFIVQSRSSSAINSVAADCLALVLQMLSTDAVITTLYTLGNVLSPGEDDSLQTFANGFSADLSDGPDTQVYTGRHSTGSSISLQVSGEEQTETTNSNVVQAICRIATASKDEKISALAQSMLLQKLNKINSSVNAKIIMGAAELALGSGQLEFRSLLKLYTRLTQIAIMEEKQSVLSAILWARNHISAHIDRESPLYDIYWEHILDSIISKGDAPSNQDHHRKESEVELAAREISQLLQPLAVLMSTKDLAFDEGMDDDNHTLIRDAWFNIVVHGIIPTTARGKRYVDELRTIAVHSPALVLEDRGEQDESDIELNTILRRGMSSERESQLKKQLVELVPSKGDEIRSLSYRKLIFLLSAYVVETLRADAGDCTKALMYFLEPSMRRGDMSRAMEGITNAVVDRYLKKILNAANPTFSAQYAASQLSTLLTHCCHRIERVQQAAYVCADRVIREIPSALGQKSSLFALLELLSLMYSGCLEAQTDPYNPRSIFKSARGQVQVQLSDDYAFRRHTLDNLQRKARAWLSTVIDLAPADVKGLLQTYLSEYEDDGAYGHVSKGRSFALEMGCLIPHTDQKLSSLDGVGDSHINTASDFVAQYTTRQEYRYTEALPDHSMEWDSFMRFDRRPSLFPSSDSESADALTALAHIERRIQMKKPTPLDNVRGILRRAAALLCSGSGEECAVVHYLVAIPFAMFTKPSIKLGVSLWLGVMNENPRVESRLLVEIAQQWESSIQKNLGLFNPAITSPDPFFVKEEFAPTDDEYTRKRMQQIHNLLSPHTRLLQFFASHYNSTRLGNTDTQKIFLRLLDVTLDRLKSAAAHPMAREIRFQIVLFGLQVLKSNTTMGAIAQWRLKDKLLSAALSWFSAAPRWSFGSNILQLKTEIRLLADVMASLKATSFIGANPVGTIKSLQPKEQLLFILLESEQQRLSVWGYPLAEPARLQVVASHANKVAVETVLLPLVRTAWAESPSLAIELTTRFPYPRVYKEVRWLLLNFPAKAVSEPEALPVLLGGLLPTDVSFQLKYLLYWAPVNPITAVTYFLPLYQNHPYLIQYAMRALESHSVDVTFFFVPQIVQSLRYDALGYVERYILETAQFSQLFAHQIIWNMKANAYKDDDAQIPDAIKPTLDHVMGRMIEGFTPTDKSFFEREFAFFDEVTGISGKLKPFIKKSKPEKKQKIEEELRNIKVEVGVYLPSNPDGAVIGIDRKSGKPLQSHAKAPYMATFRIKRNKSGGIEETDDMLTEGDKDKVLQKEDSVEVWQSAIFKVGDDCRQDVLALQMIAAFRGIFQNVGLDVYVFPYRVTATAPGCGVIDVLPNSISRDMLGREAVNGLYDYFISKYGNEDSLRFQQARNNFVKSMAAYSIISFLLQFKDRHNGNIMIDDAGHILHIDFGFCFDIAPGGIKFERAPFKLTSEMVAVMGGSTDHQSFKCFEELCVKAFLASRQYTEKLSQIVLLMMDSGLPCFKPETVQHFRERFVLEKSEREAADFVKELIKKSYTSYSTGIYDHFQLLTNGIPY</sequence>
<evidence type="ECO:0000256" key="4">
    <source>
        <dbReference type="ARBA" id="ARBA00022679"/>
    </source>
</evidence>
<evidence type="ECO:0000256" key="1">
    <source>
        <dbReference type="ARBA" id="ARBA00001686"/>
    </source>
</evidence>
<dbReference type="OrthoDB" id="10264149at2759"/>
<keyword evidence="5" id="KW-0547">Nucleotide-binding</keyword>
<evidence type="ECO:0000259" key="9">
    <source>
        <dbReference type="PROSITE" id="PS51545"/>
    </source>
</evidence>
<evidence type="ECO:0000256" key="3">
    <source>
        <dbReference type="ARBA" id="ARBA00012169"/>
    </source>
</evidence>
<dbReference type="FunFam" id="3.30.1010.10:FF:000014">
    <property type="entry name" value="Phosphatidylinositol 4-kinase STT4"/>
    <property type="match status" value="1"/>
</dbReference>
<dbReference type="EC" id="2.7.1.67" evidence="3"/>
<evidence type="ECO:0000256" key="2">
    <source>
        <dbReference type="ARBA" id="ARBA00006209"/>
    </source>
</evidence>
<dbReference type="CDD" id="cd05167">
    <property type="entry name" value="PI4Kc_III_alpha"/>
    <property type="match status" value="1"/>
</dbReference>
<dbReference type="GO" id="GO:0005737">
    <property type="term" value="C:cytoplasm"/>
    <property type="evidence" value="ECO:0007669"/>
    <property type="project" value="TreeGrafter"/>
</dbReference>
<evidence type="ECO:0000256" key="6">
    <source>
        <dbReference type="ARBA" id="ARBA00022777"/>
    </source>
</evidence>
<dbReference type="Gene3D" id="1.25.40.70">
    <property type="entry name" value="Phosphatidylinositol 3-kinase, accessory domain (PIK)"/>
    <property type="match status" value="1"/>
</dbReference>
<dbReference type="InterPro" id="IPR015433">
    <property type="entry name" value="PI3/4_kinase"/>
</dbReference>
<dbReference type="PROSITE" id="PS51545">
    <property type="entry name" value="PIK_HELICAL"/>
    <property type="match status" value="1"/>
</dbReference>
<evidence type="ECO:0000313" key="10">
    <source>
        <dbReference type="EMBL" id="RKU42796.1"/>
    </source>
</evidence>
<evidence type="ECO:0000313" key="11">
    <source>
        <dbReference type="Proteomes" id="UP000275385"/>
    </source>
</evidence>
<dbReference type="SUPFAM" id="SSF48371">
    <property type="entry name" value="ARM repeat"/>
    <property type="match status" value="2"/>
</dbReference>
<keyword evidence="7" id="KW-0067">ATP-binding</keyword>
<dbReference type="SMART" id="SM00146">
    <property type="entry name" value="PI3Kc"/>
    <property type="match status" value="1"/>
</dbReference>
<gene>
    <name evidence="10" type="primary">STT4</name>
    <name evidence="10" type="ORF">DL546_003918</name>
</gene>
<accession>A0A420Y4H7</accession>
<evidence type="ECO:0000259" key="8">
    <source>
        <dbReference type="PROSITE" id="PS50290"/>
    </source>
</evidence>
<reference evidence="10 11" key="1">
    <citation type="submission" date="2018-08" db="EMBL/GenBank/DDBJ databases">
        <title>Draft genome of the lignicolous fungus Coniochaeta pulveracea.</title>
        <authorList>
            <person name="Borstlap C.J."/>
            <person name="De Witt R.N."/>
            <person name="Botha A."/>
            <person name="Volschenk H."/>
        </authorList>
    </citation>
    <scope>NUCLEOTIDE SEQUENCE [LARGE SCALE GENOMIC DNA]</scope>
    <source>
        <strain evidence="10 11">CAB683</strain>
    </source>
</reference>
<dbReference type="Pfam" id="PF19274">
    <property type="entry name" value="PI4K_N"/>
    <property type="match status" value="1"/>
</dbReference>
<dbReference type="GO" id="GO:0048015">
    <property type="term" value="P:phosphatidylinositol-mediated signaling"/>
    <property type="evidence" value="ECO:0007669"/>
    <property type="project" value="TreeGrafter"/>
</dbReference>
<dbReference type="FunFam" id="1.10.1070.11:FF:000022">
    <property type="entry name" value="Phosphatidylinositol 4-kinase stt4"/>
    <property type="match status" value="1"/>
</dbReference>
<dbReference type="PANTHER" id="PTHR10048:SF15">
    <property type="entry name" value="PHOSPHATIDYLINOSITOL 4-KINASE ALPHA"/>
    <property type="match status" value="1"/>
</dbReference>
<dbReference type="PROSITE" id="PS00916">
    <property type="entry name" value="PI3_4_KINASE_2"/>
    <property type="match status" value="1"/>
</dbReference>
<feature type="domain" description="PIK helical" evidence="9">
    <location>
        <begin position="1382"/>
        <end position="1557"/>
    </location>
</feature>
<dbReference type="Pfam" id="PF00454">
    <property type="entry name" value="PI3_PI4_kinase"/>
    <property type="match status" value="1"/>
</dbReference>
<dbReference type="GO" id="GO:0005524">
    <property type="term" value="F:ATP binding"/>
    <property type="evidence" value="ECO:0007669"/>
    <property type="project" value="UniProtKB-KW"/>
</dbReference>
<dbReference type="GO" id="GO:0046854">
    <property type="term" value="P:phosphatidylinositol phosphate biosynthetic process"/>
    <property type="evidence" value="ECO:0007669"/>
    <property type="project" value="InterPro"/>
</dbReference>
<keyword evidence="4" id="KW-0808">Transferase</keyword>
<dbReference type="EMBL" id="QVQW01000051">
    <property type="protein sequence ID" value="RKU42796.1"/>
    <property type="molecule type" value="Genomic_DNA"/>
</dbReference>
<comment type="caution">
    <text evidence="10">The sequence shown here is derived from an EMBL/GenBank/DDBJ whole genome shotgun (WGS) entry which is preliminary data.</text>
</comment>
<dbReference type="InterPro" id="IPR042236">
    <property type="entry name" value="PI3K_accessory_sf"/>
</dbReference>
<proteinExistence type="inferred from homology"/>
<dbReference type="SMART" id="SM00145">
    <property type="entry name" value="PI3Ka"/>
    <property type="match status" value="1"/>
</dbReference>
<dbReference type="STRING" id="177199.A0A420Y4H7"/>
<dbReference type="GO" id="GO:0005886">
    <property type="term" value="C:plasma membrane"/>
    <property type="evidence" value="ECO:0007669"/>
    <property type="project" value="TreeGrafter"/>
</dbReference>
<dbReference type="PANTHER" id="PTHR10048">
    <property type="entry name" value="PHOSPHATIDYLINOSITOL KINASE"/>
    <property type="match status" value="1"/>
</dbReference>
<organism evidence="10 11">
    <name type="scientific">Coniochaeta pulveracea</name>
    <dbReference type="NCBI Taxonomy" id="177199"/>
    <lineage>
        <taxon>Eukaryota</taxon>
        <taxon>Fungi</taxon>
        <taxon>Dikarya</taxon>
        <taxon>Ascomycota</taxon>
        <taxon>Pezizomycotina</taxon>
        <taxon>Sordariomycetes</taxon>
        <taxon>Sordariomycetidae</taxon>
        <taxon>Coniochaetales</taxon>
        <taxon>Coniochaetaceae</taxon>
        <taxon>Coniochaeta</taxon>
    </lineage>
</organism>
<dbReference type="InterPro" id="IPR011009">
    <property type="entry name" value="Kinase-like_dom_sf"/>
</dbReference>
<name>A0A420Y4H7_9PEZI</name>
<comment type="catalytic activity">
    <reaction evidence="1">
        <text>a 1,2-diacyl-sn-glycero-3-phospho-(1D-myo-inositol) + ATP = a 1,2-diacyl-sn-glycero-3-phospho-(1D-myo-inositol 4-phosphate) + ADP + H(+)</text>
        <dbReference type="Rhea" id="RHEA:19877"/>
        <dbReference type="ChEBI" id="CHEBI:15378"/>
        <dbReference type="ChEBI" id="CHEBI:30616"/>
        <dbReference type="ChEBI" id="CHEBI:57880"/>
        <dbReference type="ChEBI" id="CHEBI:58178"/>
        <dbReference type="ChEBI" id="CHEBI:456216"/>
        <dbReference type="EC" id="2.7.1.67"/>
    </reaction>
</comment>
<dbReference type="FunFam" id="1.25.40.70:FF:000011">
    <property type="entry name" value="Phosphatidylinositol 4-kinase alpha"/>
    <property type="match status" value="1"/>
</dbReference>
<dbReference type="Gene3D" id="3.30.1010.10">
    <property type="entry name" value="Phosphatidylinositol 3-kinase Catalytic Subunit, Chain A, domain 4"/>
    <property type="match status" value="1"/>
</dbReference>
<dbReference type="InterPro" id="IPR000403">
    <property type="entry name" value="PI3/4_kinase_cat_dom"/>
</dbReference>
<dbReference type="PROSITE" id="PS00915">
    <property type="entry name" value="PI3_4_KINASE_1"/>
    <property type="match status" value="1"/>
</dbReference>
<dbReference type="InterPro" id="IPR016024">
    <property type="entry name" value="ARM-type_fold"/>
</dbReference>
<evidence type="ECO:0000256" key="5">
    <source>
        <dbReference type="ARBA" id="ARBA00022741"/>
    </source>
</evidence>
<dbReference type="InterPro" id="IPR001263">
    <property type="entry name" value="PI3K_accessory_dom"/>
</dbReference>
<dbReference type="PROSITE" id="PS50290">
    <property type="entry name" value="PI3_4_KINASE_3"/>
    <property type="match status" value="1"/>
</dbReference>
<dbReference type="Proteomes" id="UP000275385">
    <property type="component" value="Unassembled WGS sequence"/>
</dbReference>
<dbReference type="InterPro" id="IPR018936">
    <property type="entry name" value="PI3/4_kinase_CS"/>
</dbReference>
<dbReference type="InterPro" id="IPR045495">
    <property type="entry name" value="PI4K_N"/>
</dbReference>
<dbReference type="Gene3D" id="1.10.1070.11">
    <property type="entry name" value="Phosphatidylinositol 3-/4-kinase, catalytic domain"/>
    <property type="match status" value="1"/>
</dbReference>
<dbReference type="InterPro" id="IPR036940">
    <property type="entry name" value="PI3/4_kinase_cat_sf"/>
</dbReference>
<comment type="similarity">
    <text evidence="2">Belongs to the PI3/PI4-kinase family. Type III PI4K subfamily.</text>
</comment>
<protein>
    <recommendedName>
        <fullName evidence="3">1-phosphatidylinositol 4-kinase</fullName>
        <ecNumber evidence="3">2.7.1.67</ecNumber>
    </recommendedName>
</protein>
<evidence type="ECO:0000256" key="7">
    <source>
        <dbReference type="ARBA" id="ARBA00022840"/>
    </source>
</evidence>
<dbReference type="Pfam" id="PF00613">
    <property type="entry name" value="PI3Ka"/>
    <property type="match status" value="1"/>
</dbReference>
<keyword evidence="6 10" id="KW-0418">Kinase</keyword>
<dbReference type="GO" id="GO:0004430">
    <property type="term" value="F:1-phosphatidylinositol 4-kinase activity"/>
    <property type="evidence" value="ECO:0007669"/>
    <property type="project" value="UniProtKB-EC"/>
</dbReference>
<keyword evidence="11" id="KW-1185">Reference proteome</keyword>
<dbReference type="SUPFAM" id="SSF56112">
    <property type="entry name" value="Protein kinase-like (PK-like)"/>
    <property type="match status" value="1"/>
</dbReference>
<feature type="domain" description="PI3K/PI4K catalytic" evidence="8">
    <location>
        <begin position="1658"/>
        <end position="1925"/>
    </location>
</feature>